<keyword evidence="1" id="KW-0472">Membrane</keyword>
<keyword evidence="3" id="KW-0255">Endonuclease</keyword>
<dbReference type="InterPro" id="IPR005135">
    <property type="entry name" value="Endo/exonuclease/phosphatase"/>
</dbReference>
<keyword evidence="3" id="KW-0378">Hydrolase</keyword>
<dbReference type="Proteomes" id="UP000008641">
    <property type="component" value="Chromosome"/>
</dbReference>
<keyword evidence="1" id="KW-1133">Transmembrane helix</keyword>
<feature type="transmembrane region" description="Helical" evidence="1">
    <location>
        <begin position="43"/>
        <end position="67"/>
    </location>
</feature>
<reference evidence="3 4" key="1">
    <citation type="journal article" date="2011" name="Stand. Genomic Sci.">
        <title>Complete genome sequence of Weeksella virosa type strain (9751).</title>
        <authorList>
            <person name="Lang E."/>
            <person name="Teshima H."/>
            <person name="Lucas S."/>
            <person name="Lapidus A."/>
            <person name="Hammon N."/>
            <person name="Deshpande S."/>
            <person name="Nolan M."/>
            <person name="Cheng J.F."/>
            <person name="Pitluck S."/>
            <person name="Liolios K."/>
            <person name="Pagani I."/>
            <person name="Mikhailova N."/>
            <person name="Ivanova N."/>
            <person name="Mavromatis K."/>
            <person name="Pati A."/>
            <person name="Tapia R."/>
            <person name="Han C."/>
            <person name="Goodwin L."/>
            <person name="Chen A."/>
            <person name="Palaniappan K."/>
            <person name="Land M."/>
            <person name="Hauser L."/>
            <person name="Chang Y.J."/>
            <person name="Jeffries C.D."/>
            <person name="Brambilla E.M."/>
            <person name="Kopitz M."/>
            <person name="Rohde M."/>
            <person name="Goker M."/>
            <person name="Tindall B.J."/>
            <person name="Detter J.C."/>
            <person name="Woyke T."/>
            <person name="Bristow J."/>
            <person name="Eisen J.A."/>
            <person name="Markowitz V."/>
            <person name="Hugenholtz P."/>
            <person name="Klenk H.P."/>
            <person name="Kyrpides N.C."/>
        </authorList>
    </citation>
    <scope>NUCLEOTIDE SEQUENCE [LARGE SCALE GENOMIC DNA]</scope>
    <source>
        <strain evidence="4">ATCC 43766 / DSM 16922 / JCM 21250 / NBRC 16016 / NCTC 11634 / CL345/78</strain>
    </source>
</reference>
<gene>
    <name evidence="3" type="ordered locus">Weevi_1433</name>
</gene>
<evidence type="ECO:0000313" key="4">
    <source>
        <dbReference type="Proteomes" id="UP000008641"/>
    </source>
</evidence>
<keyword evidence="1" id="KW-0812">Transmembrane</keyword>
<dbReference type="InterPro" id="IPR036691">
    <property type="entry name" value="Endo/exonu/phosph_ase_sf"/>
</dbReference>
<evidence type="ECO:0000259" key="2">
    <source>
        <dbReference type="Pfam" id="PF03372"/>
    </source>
</evidence>
<dbReference type="SUPFAM" id="SSF56219">
    <property type="entry name" value="DNase I-like"/>
    <property type="match status" value="1"/>
</dbReference>
<feature type="transmembrane region" description="Helical" evidence="1">
    <location>
        <begin position="72"/>
        <end position="91"/>
    </location>
</feature>
<feature type="transmembrane region" description="Helical" evidence="1">
    <location>
        <begin position="12"/>
        <end position="31"/>
    </location>
</feature>
<protein>
    <submittedName>
        <fullName evidence="3">Endonuclease/exonuclease/phosphatase</fullName>
    </submittedName>
</protein>
<feature type="domain" description="Endonuclease/exonuclease/phosphatase" evidence="2">
    <location>
        <begin position="109"/>
        <end position="333"/>
    </location>
</feature>
<proteinExistence type="predicted"/>
<sequence>MKQEKGFQLNFFNKFLLFFNGVFLLMAYSVYLNRFFAPSEIPYFNFISIGYPFIFLVACLFVGYWLIVSWRYALIVLVASFGVLNIFTYSYPIGLFQKKSTAKPNLSVMSYNAHFIRDDGTDQFIAKNLADIMMFQEAYEKNFKSIEKELQSYYSEHYGLIAFFSKYPIIETKQINFPTQNNKGTAAYADIDTGKDTIRLVNIYMETMGVDKNLVKSTIEAENSAQVEEKTKKIENKLIAGMLMHEKQLKEIMPYITKSPYPVLVGCDLNATPASYEYQQLNAYLYDSFLQVGKGNATTFHGFRFPIRIDYLFHSKEFIPIDGKIIRKKFSDHYPVIVQYQLP</sequence>
<dbReference type="eggNOG" id="COG3021">
    <property type="taxonomic scope" value="Bacteria"/>
</dbReference>
<dbReference type="GO" id="GO:0004519">
    <property type="term" value="F:endonuclease activity"/>
    <property type="evidence" value="ECO:0007669"/>
    <property type="project" value="UniProtKB-KW"/>
</dbReference>
<dbReference type="STRING" id="865938.Weevi_1433"/>
<keyword evidence="4" id="KW-1185">Reference proteome</keyword>
<evidence type="ECO:0000313" key="3">
    <source>
        <dbReference type="EMBL" id="ADX68134.1"/>
    </source>
</evidence>
<dbReference type="Pfam" id="PF03372">
    <property type="entry name" value="Exo_endo_phos"/>
    <property type="match status" value="1"/>
</dbReference>
<reference evidence="4" key="2">
    <citation type="journal article" date="2011" name="Stand. Genomic Sci.">
        <title>Complete genome sequence of Weeksella virosa type strain (9751T).</title>
        <authorList>
            <person name="Lang E."/>
            <person name="Teshima H."/>
            <person name="Lucas S."/>
            <person name="Lapidus A."/>
            <person name="Hammon N."/>
            <person name="Deshpande S."/>
            <person name="Nolan M."/>
            <person name="Cheng J."/>
            <person name="Pitluck S."/>
            <person name="Liolios K."/>
            <person name="Pagani I."/>
            <person name="Mikhailova N."/>
            <person name="Ivanova N."/>
            <person name="Mavromatis K."/>
            <person name="Pati A."/>
            <person name="Tapia R."/>
            <person name="Han C."/>
            <person name="Goodwin L."/>
            <person name="Chen A."/>
            <person name="Palaniappan K."/>
            <person name="Land M."/>
            <person name="Hauser L."/>
            <person name="Chang Y."/>
            <person name="Jeffries C."/>
            <person name="Brambilla E."/>
            <person name="Kopitz M."/>
            <person name="Rohde M."/>
            <person name="Goker M."/>
            <person name="Tindall B."/>
            <person name="Detter J."/>
            <person name="Woyke T."/>
            <person name="Bristow J."/>
            <person name="Eisen J."/>
            <person name="Markowitz V."/>
            <person name="Hugenholtz P."/>
            <person name="Klenk H."/>
            <person name="Kyrpides N."/>
        </authorList>
    </citation>
    <scope>NUCLEOTIDE SEQUENCE [LARGE SCALE GENOMIC DNA]</scope>
    <source>
        <strain evidence="4">ATCC 43766 / DSM 16922 / JCM 21250 / NBRC 16016 / NCTC 11634 / CL345/78</strain>
    </source>
</reference>
<dbReference type="AlphaFoldDB" id="F0NYD7"/>
<dbReference type="EMBL" id="CP002455">
    <property type="protein sequence ID" value="ADX68134.1"/>
    <property type="molecule type" value="Genomic_DNA"/>
</dbReference>
<dbReference type="RefSeq" id="WP_013598523.1">
    <property type="nucleotide sequence ID" value="NC_015144.1"/>
</dbReference>
<name>F0NYD7_WEEVC</name>
<evidence type="ECO:0000256" key="1">
    <source>
        <dbReference type="SAM" id="Phobius"/>
    </source>
</evidence>
<organism evidence="3 4">
    <name type="scientific">Weeksella virosa (strain ATCC 43766 / DSM 16922 / JCM 21250 / CCUG 30538 / CDC 9751 / IAM 14551 / NBRC 16016 / NCTC 11634 / CL345/78)</name>
    <dbReference type="NCBI Taxonomy" id="865938"/>
    <lineage>
        <taxon>Bacteria</taxon>
        <taxon>Pseudomonadati</taxon>
        <taxon>Bacteroidota</taxon>
        <taxon>Flavobacteriia</taxon>
        <taxon>Flavobacteriales</taxon>
        <taxon>Weeksellaceae</taxon>
        <taxon>Weeksella</taxon>
    </lineage>
</organism>
<keyword evidence="3" id="KW-0540">Nuclease</keyword>
<dbReference type="Gene3D" id="3.60.10.10">
    <property type="entry name" value="Endonuclease/exonuclease/phosphatase"/>
    <property type="match status" value="1"/>
</dbReference>
<accession>F0NYD7</accession>
<dbReference type="HOGENOM" id="CLU_060500_0_0_10"/>
<dbReference type="KEGG" id="wvi:Weevi_1433"/>